<dbReference type="Proteomes" id="UP000267606">
    <property type="component" value="Unassembled WGS sequence"/>
</dbReference>
<reference evidence="1 2" key="2">
    <citation type="submission" date="2018-11" db="EMBL/GenBank/DDBJ databases">
        <authorList>
            <consortium name="Pathogen Informatics"/>
        </authorList>
    </citation>
    <scope>NUCLEOTIDE SEQUENCE [LARGE SCALE GENOMIC DNA]</scope>
</reference>
<sequence>METISGPNGENGHNVLDHVVPVVYSPGHGCVKQPNAGEFLFFNIGQEFSTCNLHACPEDPKCAKVKFKNRLCADGDKCGKPGDILSSCSRPSCCPPFQNVGGICENDQPLLIPFA</sequence>
<evidence type="ECO:0000313" key="2">
    <source>
        <dbReference type="Proteomes" id="UP000267606"/>
    </source>
</evidence>
<dbReference type="STRING" id="387005.A0A183HIF6"/>
<evidence type="ECO:0000313" key="3">
    <source>
        <dbReference type="WBParaSite" id="OFLC_0000726701-mRNA-1"/>
    </source>
</evidence>
<dbReference type="WBParaSite" id="OFLC_0000726701-mRNA-1">
    <property type="protein sequence ID" value="OFLC_0000726701-mRNA-1"/>
    <property type="gene ID" value="OFLC_0000726701"/>
</dbReference>
<accession>A0A183HIF6</accession>
<reference evidence="3" key="1">
    <citation type="submission" date="2016-06" db="UniProtKB">
        <authorList>
            <consortium name="WormBaseParasite"/>
        </authorList>
    </citation>
    <scope>IDENTIFICATION</scope>
</reference>
<evidence type="ECO:0000313" key="1">
    <source>
        <dbReference type="EMBL" id="VDO50128.1"/>
    </source>
</evidence>
<name>A0A183HIF6_9BILA</name>
<proteinExistence type="predicted"/>
<keyword evidence="2" id="KW-1185">Reference proteome</keyword>
<organism evidence="3">
    <name type="scientific">Onchocerca flexuosa</name>
    <dbReference type="NCBI Taxonomy" id="387005"/>
    <lineage>
        <taxon>Eukaryota</taxon>
        <taxon>Metazoa</taxon>
        <taxon>Ecdysozoa</taxon>
        <taxon>Nematoda</taxon>
        <taxon>Chromadorea</taxon>
        <taxon>Rhabditida</taxon>
        <taxon>Spirurina</taxon>
        <taxon>Spiruromorpha</taxon>
        <taxon>Filarioidea</taxon>
        <taxon>Onchocercidae</taxon>
        <taxon>Onchocerca</taxon>
    </lineage>
</organism>
<protein>
    <submittedName>
        <fullName evidence="3">EB domain-containing protein</fullName>
    </submittedName>
</protein>
<gene>
    <name evidence="1" type="ORF">OFLC_LOCUS7268</name>
</gene>
<dbReference type="AlphaFoldDB" id="A0A183HIF6"/>
<dbReference type="EMBL" id="UZAJ01007463">
    <property type="protein sequence ID" value="VDO50128.1"/>
    <property type="molecule type" value="Genomic_DNA"/>
</dbReference>